<proteinExistence type="predicted"/>
<protein>
    <submittedName>
        <fullName evidence="1">Uncharacterized protein</fullName>
    </submittedName>
</protein>
<name>A0A2A6ZDS0_9FIRM</name>
<organism evidence="1 2">
    <name type="scientific">Faecalibacterium langellae</name>
    <dbReference type="NCBI Taxonomy" id="3435293"/>
    <lineage>
        <taxon>Bacteria</taxon>
        <taxon>Bacillati</taxon>
        <taxon>Bacillota</taxon>
        <taxon>Clostridia</taxon>
        <taxon>Eubacteriales</taxon>
        <taxon>Oscillospiraceae</taxon>
        <taxon>Faecalibacterium</taxon>
    </lineage>
</organism>
<accession>A0A2A6ZDS0</accession>
<dbReference type="EMBL" id="NMTQ01000012">
    <property type="protein sequence ID" value="PDX59527.1"/>
    <property type="molecule type" value="Genomic_DNA"/>
</dbReference>
<reference evidence="1 2" key="1">
    <citation type="journal article" date="2017" name="Front. Microbiol.">
        <title>New Insights into the Diversity of the Genus Faecalibacterium.</title>
        <authorList>
            <person name="Benevides L."/>
            <person name="Burman S."/>
            <person name="Martin R."/>
            <person name="Robert V."/>
            <person name="Thomas M."/>
            <person name="Miquel S."/>
            <person name="Chain F."/>
            <person name="Sokol H."/>
            <person name="Bermudez-Humaran L.G."/>
            <person name="Morrison M."/>
            <person name="Langella P."/>
            <person name="Azevedo V.A."/>
            <person name="Chatel J.M."/>
            <person name="Soares S."/>
        </authorList>
    </citation>
    <scope>NUCLEOTIDE SEQUENCE [LARGE SCALE GENOMIC DNA]</scope>
    <source>
        <strain evidence="2">CNCM I-4540</strain>
    </source>
</reference>
<sequence length="97" mass="10973">MLNCVNKLRSPILVLDFPRSGESSGGGLAPHHWHFSHPVFVMTGLRVTEVPFVKYRTIELFTCQGTYGRFLDFDGRKTSFYLVADEKGHFVALQAIL</sequence>
<evidence type="ECO:0000313" key="2">
    <source>
        <dbReference type="Proteomes" id="UP000220752"/>
    </source>
</evidence>
<evidence type="ECO:0000313" key="1">
    <source>
        <dbReference type="EMBL" id="PDX59527.1"/>
    </source>
</evidence>
<comment type="caution">
    <text evidence="1">The sequence shown here is derived from an EMBL/GenBank/DDBJ whole genome shotgun (WGS) entry which is preliminary data.</text>
</comment>
<gene>
    <name evidence="1" type="ORF">CGS46_02425</name>
</gene>
<keyword evidence="2" id="KW-1185">Reference proteome</keyword>
<dbReference type="Proteomes" id="UP000220752">
    <property type="component" value="Unassembled WGS sequence"/>
</dbReference>